<dbReference type="HOGENOM" id="CLU_018986_2_3_1"/>
<dbReference type="GO" id="GO:0030170">
    <property type="term" value="F:pyridoxal phosphate binding"/>
    <property type="evidence" value="ECO:0007669"/>
    <property type="project" value="InterPro"/>
</dbReference>
<evidence type="ECO:0000313" key="10">
    <source>
        <dbReference type="Proteomes" id="UP000053392"/>
    </source>
</evidence>
<gene>
    <name evidence="9" type="ORF">I313_05543</name>
</gene>
<evidence type="ECO:0000256" key="3">
    <source>
        <dbReference type="ARBA" id="ARBA00009077"/>
    </source>
</evidence>
<dbReference type="EMBL" id="KN847910">
    <property type="protein sequence ID" value="KIR38435.1"/>
    <property type="molecule type" value="Genomic_DNA"/>
</dbReference>
<keyword evidence="6" id="KW-0198">Cysteine biosynthesis</keyword>
<protein>
    <recommendedName>
        <fullName evidence="4">cystathionine gamma-lyase</fullName>
        <ecNumber evidence="4">4.4.1.1</ecNumber>
    </recommendedName>
    <alternativeName>
        <fullName evidence="7">Gamma-cystathionase</fullName>
    </alternativeName>
</protein>
<evidence type="ECO:0000256" key="2">
    <source>
        <dbReference type="ARBA" id="ARBA00005038"/>
    </source>
</evidence>
<dbReference type="GO" id="GO:0019343">
    <property type="term" value="P:cysteine biosynthetic process via cystathionine"/>
    <property type="evidence" value="ECO:0007669"/>
    <property type="project" value="TreeGrafter"/>
</dbReference>
<name>A0A0D0V0K2_9TREE</name>
<dbReference type="FunFam" id="3.40.640.10:FF:000164">
    <property type="entry name" value="Cystathionine gamma-lyase, putative"/>
    <property type="match status" value="1"/>
</dbReference>
<evidence type="ECO:0000256" key="8">
    <source>
        <dbReference type="RuleBase" id="RU362118"/>
    </source>
</evidence>
<keyword evidence="10" id="KW-1185">Reference proteome</keyword>
<dbReference type="InterPro" id="IPR000277">
    <property type="entry name" value="Cys/Met-Metab_PyrdxlP-dep_enz"/>
</dbReference>
<dbReference type="PANTHER" id="PTHR11808:SF15">
    <property type="entry name" value="CYSTATHIONINE GAMMA-LYASE"/>
    <property type="match status" value="1"/>
</dbReference>
<evidence type="ECO:0000256" key="7">
    <source>
        <dbReference type="ARBA" id="ARBA00029853"/>
    </source>
</evidence>
<evidence type="ECO:0000256" key="4">
    <source>
        <dbReference type="ARBA" id="ARBA00012085"/>
    </source>
</evidence>
<comment type="cofactor">
    <cofactor evidence="1 8">
        <name>pyridoxal 5'-phosphate</name>
        <dbReference type="ChEBI" id="CHEBI:597326"/>
    </cofactor>
</comment>
<comment type="similarity">
    <text evidence="3 8">Belongs to the trans-sulfuration enzymes family.</text>
</comment>
<dbReference type="OrthoDB" id="3512640at2759"/>
<dbReference type="SUPFAM" id="SSF53383">
    <property type="entry name" value="PLP-dependent transferases"/>
    <property type="match status" value="1"/>
</dbReference>
<dbReference type="GO" id="GO:0019346">
    <property type="term" value="P:transsulfuration"/>
    <property type="evidence" value="ECO:0007669"/>
    <property type="project" value="InterPro"/>
</dbReference>
<organism evidence="9 10">
    <name type="scientific">Cryptococcus deuterogattii Ram5</name>
    <dbReference type="NCBI Taxonomy" id="1296110"/>
    <lineage>
        <taxon>Eukaryota</taxon>
        <taxon>Fungi</taxon>
        <taxon>Dikarya</taxon>
        <taxon>Basidiomycota</taxon>
        <taxon>Agaricomycotina</taxon>
        <taxon>Tremellomycetes</taxon>
        <taxon>Tremellales</taxon>
        <taxon>Cryptococcaceae</taxon>
        <taxon>Cryptococcus</taxon>
        <taxon>Cryptococcus gattii species complex</taxon>
    </lineage>
</organism>
<dbReference type="AlphaFoldDB" id="A0A0D0V0K2"/>
<dbReference type="Proteomes" id="UP000053392">
    <property type="component" value="Unassembled WGS sequence"/>
</dbReference>
<proteinExistence type="inferred from homology"/>
<dbReference type="Gene3D" id="3.90.1150.10">
    <property type="entry name" value="Aspartate Aminotransferase, domain 1"/>
    <property type="match status" value="1"/>
</dbReference>
<keyword evidence="5 8" id="KW-0663">Pyridoxal phosphate</keyword>
<dbReference type="PANTHER" id="PTHR11808">
    <property type="entry name" value="TRANS-SULFURATION ENZYME FAMILY MEMBER"/>
    <property type="match status" value="1"/>
</dbReference>
<dbReference type="GO" id="GO:0004123">
    <property type="term" value="F:cystathionine gamma-lyase activity"/>
    <property type="evidence" value="ECO:0007669"/>
    <property type="project" value="TreeGrafter"/>
</dbReference>
<evidence type="ECO:0000313" key="9">
    <source>
        <dbReference type="EMBL" id="KIR38435.1"/>
    </source>
</evidence>
<comment type="pathway">
    <text evidence="2">Amino-acid biosynthesis; L-cysteine biosynthesis; L-cysteine from L-homocysteine and L-serine: step 2/2.</text>
</comment>
<dbReference type="InterPro" id="IPR015422">
    <property type="entry name" value="PyrdxlP-dep_Trfase_small"/>
</dbReference>
<dbReference type="Pfam" id="PF01053">
    <property type="entry name" value="Cys_Met_Meta_PP"/>
    <property type="match status" value="2"/>
</dbReference>
<accession>A0A0D0V0K2</accession>
<dbReference type="Gene3D" id="3.40.640.10">
    <property type="entry name" value="Type I PLP-dependent aspartate aminotransferase-like (Major domain)"/>
    <property type="match status" value="1"/>
</dbReference>
<keyword evidence="6" id="KW-0028">Amino-acid biosynthesis</keyword>
<dbReference type="EC" id="4.4.1.1" evidence="4"/>
<evidence type="ECO:0000256" key="5">
    <source>
        <dbReference type="ARBA" id="ARBA00022898"/>
    </source>
</evidence>
<reference evidence="9 10" key="1">
    <citation type="submission" date="2015-01" db="EMBL/GenBank/DDBJ databases">
        <title>The Genome Sequence of Cryptococcus gattii Ram5.</title>
        <authorList>
            <consortium name="The Broad Institute Genomics Platform"/>
            <person name="Cuomo C."/>
            <person name="Litvintseva A."/>
            <person name="Chen Y."/>
            <person name="Heitman J."/>
            <person name="Sun S."/>
            <person name="Springer D."/>
            <person name="Dromer F."/>
            <person name="Young S."/>
            <person name="Zeng Q."/>
            <person name="Gargeya S."/>
            <person name="Abouelleil A."/>
            <person name="Alvarado L."/>
            <person name="Chapman S.B."/>
            <person name="Gainer-Dewar J."/>
            <person name="Goldberg J."/>
            <person name="Griggs A."/>
            <person name="Gujja S."/>
            <person name="Hansen M."/>
            <person name="Howarth C."/>
            <person name="Imamovic A."/>
            <person name="Larimer J."/>
            <person name="Murphy C."/>
            <person name="Naylor J."/>
            <person name="Pearson M."/>
            <person name="Priest M."/>
            <person name="Roberts A."/>
            <person name="Saif S."/>
            <person name="Shea T."/>
            <person name="Sykes S."/>
            <person name="Wortman J."/>
            <person name="Nusbaum C."/>
            <person name="Birren B."/>
        </authorList>
    </citation>
    <scope>NUCLEOTIDE SEQUENCE [LARGE SCALE GENOMIC DNA]</scope>
    <source>
        <strain evidence="9 10">Ram5</strain>
    </source>
</reference>
<evidence type="ECO:0000256" key="6">
    <source>
        <dbReference type="ARBA" id="ARBA00023192"/>
    </source>
</evidence>
<dbReference type="InterPro" id="IPR015424">
    <property type="entry name" value="PyrdxlP-dep_Trfase"/>
</dbReference>
<dbReference type="GO" id="GO:0005737">
    <property type="term" value="C:cytoplasm"/>
    <property type="evidence" value="ECO:0007669"/>
    <property type="project" value="TreeGrafter"/>
</dbReference>
<dbReference type="InterPro" id="IPR015421">
    <property type="entry name" value="PyrdxlP-dep_Trfase_major"/>
</dbReference>
<evidence type="ECO:0000256" key="1">
    <source>
        <dbReference type="ARBA" id="ARBA00001933"/>
    </source>
</evidence>
<sequence length="507" mass="54312">MSLLGPLETSSFLSGSPSSAKAAAWGMQKSLVGEGAGLGPVDKRSMFATRAIHVGSEPDPSTGAVVPSLSVATTFKQDGINKTRGFDYSRSGNPTRSALERLLTSLETAPLSDAQGESFAFSSGSAATAAMAHWVSLAKKEGGAGGADGNGGGGHVLAVNDVYGGTARYFSRAARPTGLDITYLNMIEAGEEGIRAAIRPDTRLVWMEIPTNPTLLVHPLQLVSSIVKGLPDESRPLIVVDTTFLSSFNFTPLVSADPDSPPLADIAYSSLSKYSSGHSDIIMGSVTLSPQTARFRPELIQAMRFLQNSMGACPSPHDCHLMIRSLKTLSTRMIKHGVNALRIAAFLDNHPQVGEVCYPGYKEDQSFSQIRPLVSENLKRELEFLGWKFPWAAPSAEETKNLKENSLAYIRTLGIPFGGVVTFTLKDATLEQTEKFCTSLNIISLAESLGGVESLIEVPSGMTHASLSKETREKLGITDNFLRFSVGIEDYEDLIEDLESGFAAIKQ</sequence>